<name>A0ABS3VV45_MICEH</name>
<keyword evidence="2" id="KW-0479">Metal-binding</keyword>
<evidence type="ECO:0000313" key="6">
    <source>
        <dbReference type="EMBL" id="MBO4208331.1"/>
    </source>
</evidence>
<dbReference type="InterPro" id="IPR001279">
    <property type="entry name" value="Metallo-B-lactamas"/>
</dbReference>
<dbReference type="Gene3D" id="3.60.15.10">
    <property type="entry name" value="Ribonuclease Z/Hydroxyacylglutathione hydrolase-like"/>
    <property type="match status" value="1"/>
</dbReference>
<dbReference type="Proteomes" id="UP000823521">
    <property type="component" value="Unassembled WGS sequence"/>
</dbReference>
<dbReference type="Pfam" id="PF00753">
    <property type="entry name" value="Lactamase_B"/>
    <property type="match status" value="1"/>
</dbReference>
<dbReference type="EMBL" id="WVUH01000188">
    <property type="protein sequence ID" value="MBO4208331.1"/>
    <property type="molecule type" value="Genomic_DNA"/>
</dbReference>
<gene>
    <name evidence="6" type="ORF">GSF22_20305</name>
</gene>
<evidence type="ECO:0000256" key="2">
    <source>
        <dbReference type="ARBA" id="ARBA00022723"/>
    </source>
</evidence>
<evidence type="ECO:0000256" key="1">
    <source>
        <dbReference type="ARBA" id="ARBA00007749"/>
    </source>
</evidence>
<proteinExistence type="inferred from homology"/>
<keyword evidence="7" id="KW-1185">Reference proteome</keyword>
<evidence type="ECO:0000313" key="7">
    <source>
        <dbReference type="Proteomes" id="UP000823521"/>
    </source>
</evidence>
<comment type="caution">
    <text evidence="6">The sequence shown here is derived from an EMBL/GenBank/DDBJ whole genome shotgun (WGS) entry which is preliminary data.</text>
</comment>
<sequence length="269" mass="28598">MDRVELIALLDAVGVFPEPREVAFPGATDEHWRAADRRDPTSVTPDGRWHLAFRCFALRRPDGRTILVDAGIGPAGAPAADWAPVPGQLPAELAAAGIDPGDVAAVVLTHLHTDHIGWAVTGEPGRPYFRNARYLMQQVEIDRVRRQGRQGLGGRLLDPLLATGQLQPVDGTADLAPDLRLLPTPGHTPGHQSVLLSTRDGTVAVTGDLLTHTVQLVEPALTYAYEEDPAAARESRTTLLRTLAGAGPVVLATPHLGEPFVALPTAAPS</sequence>
<dbReference type="PANTHER" id="PTHR42978:SF6">
    <property type="entry name" value="QUORUM-QUENCHING LACTONASE YTNP-RELATED"/>
    <property type="match status" value="1"/>
</dbReference>
<dbReference type="SMART" id="SM00849">
    <property type="entry name" value="Lactamase_B"/>
    <property type="match status" value="1"/>
</dbReference>
<evidence type="ECO:0000256" key="3">
    <source>
        <dbReference type="ARBA" id="ARBA00022801"/>
    </source>
</evidence>
<reference evidence="6 7" key="1">
    <citation type="submission" date="2019-12" db="EMBL/GenBank/DDBJ databases">
        <title>Whole genome sequencing of endophytic Actinobacterium Micromonospora sp. MPMI6T.</title>
        <authorList>
            <person name="Evv R."/>
            <person name="Podile A.R."/>
        </authorList>
    </citation>
    <scope>NUCLEOTIDE SEQUENCE [LARGE SCALE GENOMIC DNA]</scope>
    <source>
        <strain evidence="6 7">MPMI6</strain>
    </source>
</reference>
<dbReference type="InterPro" id="IPR036866">
    <property type="entry name" value="RibonucZ/Hydroxyglut_hydro"/>
</dbReference>
<organism evidence="6 7">
    <name type="scientific">Micromonospora echinofusca</name>
    <dbReference type="NCBI Taxonomy" id="47858"/>
    <lineage>
        <taxon>Bacteria</taxon>
        <taxon>Bacillati</taxon>
        <taxon>Actinomycetota</taxon>
        <taxon>Actinomycetes</taxon>
        <taxon>Micromonosporales</taxon>
        <taxon>Micromonosporaceae</taxon>
        <taxon>Micromonospora</taxon>
    </lineage>
</organism>
<dbReference type="PANTHER" id="PTHR42978">
    <property type="entry name" value="QUORUM-QUENCHING LACTONASE YTNP-RELATED-RELATED"/>
    <property type="match status" value="1"/>
</dbReference>
<comment type="similarity">
    <text evidence="1">Belongs to the metallo-beta-lactamase superfamily.</text>
</comment>
<evidence type="ECO:0000259" key="5">
    <source>
        <dbReference type="SMART" id="SM00849"/>
    </source>
</evidence>
<protein>
    <submittedName>
        <fullName evidence="6">MBL fold metallo-hydrolase</fullName>
    </submittedName>
</protein>
<keyword evidence="3" id="KW-0378">Hydrolase</keyword>
<keyword evidence="4" id="KW-0862">Zinc</keyword>
<dbReference type="InterPro" id="IPR051013">
    <property type="entry name" value="MBL_superfamily_lactonases"/>
</dbReference>
<feature type="domain" description="Metallo-beta-lactamase" evidence="5">
    <location>
        <begin position="52"/>
        <end position="247"/>
    </location>
</feature>
<accession>A0ABS3VV45</accession>
<dbReference type="SUPFAM" id="SSF56281">
    <property type="entry name" value="Metallo-hydrolase/oxidoreductase"/>
    <property type="match status" value="1"/>
</dbReference>
<evidence type="ECO:0000256" key="4">
    <source>
        <dbReference type="ARBA" id="ARBA00022833"/>
    </source>
</evidence>